<proteinExistence type="predicted"/>
<accession>A0A4Q9PLZ8</accession>
<protein>
    <submittedName>
        <fullName evidence="1">Uncharacterized protein</fullName>
    </submittedName>
</protein>
<dbReference type="EMBL" id="ML145172">
    <property type="protein sequence ID" value="TBU55243.1"/>
    <property type="molecule type" value="Genomic_DNA"/>
</dbReference>
<name>A0A4Q9PLZ8_9APHY</name>
<dbReference type="AlphaFoldDB" id="A0A4Q9PLZ8"/>
<reference evidence="1 2" key="1">
    <citation type="submission" date="2019-01" db="EMBL/GenBank/DDBJ databases">
        <title>Draft genome sequences of three monokaryotic isolates of the white-rot basidiomycete fungus Dichomitus squalens.</title>
        <authorList>
            <consortium name="DOE Joint Genome Institute"/>
            <person name="Lopez S.C."/>
            <person name="Andreopoulos B."/>
            <person name="Pangilinan J."/>
            <person name="Lipzen A."/>
            <person name="Riley R."/>
            <person name="Ahrendt S."/>
            <person name="Ng V."/>
            <person name="Barry K."/>
            <person name="Daum C."/>
            <person name="Grigoriev I.V."/>
            <person name="Hilden K.S."/>
            <person name="Makela M.R."/>
            <person name="de Vries R.P."/>
        </authorList>
    </citation>
    <scope>NUCLEOTIDE SEQUENCE [LARGE SCALE GENOMIC DNA]</scope>
    <source>
        <strain evidence="1 2">CBS 464.89</strain>
    </source>
</reference>
<organism evidence="1 2">
    <name type="scientific">Dichomitus squalens</name>
    <dbReference type="NCBI Taxonomy" id="114155"/>
    <lineage>
        <taxon>Eukaryota</taxon>
        <taxon>Fungi</taxon>
        <taxon>Dikarya</taxon>
        <taxon>Basidiomycota</taxon>
        <taxon>Agaricomycotina</taxon>
        <taxon>Agaricomycetes</taxon>
        <taxon>Polyporales</taxon>
        <taxon>Polyporaceae</taxon>
        <taxon>Dichomitus</taxon>
    </lineage>
</organism>
<dbReference type="Proteomes" id="UP000292082">
    <property type="component" value="Unassembled WGS sequence"/>
</dbReference>
<keyword evidence="2" id="KW-1185">Reference proteome</keyword>
<sequence>MLSYPSIVAYAAHRTEHTAVRVKTDVCRREAIPPSEDDVNRGANVDSPSRRATWASPRLHTKWGRGTAFRETRPRPYGSGEIRAYRGRERRRDVYRALGLRWIGERHLKDGHPERPDNEEIEFVLELLGGLLRPCRHEKSRHMGLRKSSRIRHEDLFLYSDSGG</sequence>
<evidence type="ECO:0000313" key="2">
    <source>
        <dbReference type="Proteomes" id="UP000292082"/>
    </source>
</evidence>
<evidence type="ECO:0000313" key="1">
    <source>
        <dbReference type="EMBL" id="TBU55243.1"/>
    </source>
</evidence>
<gene>
    <name evidence="1" type="ORF">BD310DRAFT_693959</name>
</gene>